<protein>
    <recommendedName>
        <fullName evidence="3">Monooxygenase ydhR</fullName>
    </recommendedName>
</protein>
<name>A0A498C8N0_9GAMM</name>
<reference evidence="1 2" key="1">
    <citation type="submission" date="2018-10" db="EMBL/GenBank/DDBJ databases">
        <title>Genomic Encyclopedia of Type Strains, Phase IV (KMG-IV): sequencing the most valuable type-strain genomes for metagenomic binning, comparative biology and taxonomic classification.</title>
        <authorList>
            <person name="Goeker M."/>
        </authorList>
    </citation>
    <scope>NUCLEOTIDE SEQUENCE [LARGE SCALE GENOMIC DNA]</scope>
    <source>
        <strain evidence="1 2">DSM 12769</strain>
    </source>
</reference>
<dbReference type="AlphaFoldDB" id="A0A498C8N0"/>
<evidence type="ECO:0000313" key="1">
    <source>
        <dbReference type="EMBL" id="RLK51517.1"/>
    </source>
</evidence>
<sequence>MIAAIVKYRLPPTISREDCRAHFYKISEDFCGVQGLLSKHFVCDKDGVVAGGIYFWESAEAATKFYKGPWRDGIFDRYGMYPDIEYLDVFARTDNVSGQIDHL</sequence>
<dbReference type="Gene3D" id="3.30.70.100">
    <property type="match status" value="1"/>
</dbReference>
<evidence type="ECO:0000313" key="2">
    <source>
        <dbReference type="Proteomes" id="UP000275461"/>
    </source>
</evidence>
<gene>
    <name evidence="1" type="ORF">DFR31_1460</name>
</gene>
<dbReference type="OrthoDB" id="2065010at2"/>
<dbReference type="InterPro" id="IPR011008">
    <property type="entry name" value="Dimeric_a/b-barrel"/>
</dbReference>
<evidence type="ECO:0008006" key="3">
    <source>
        <dbReference type="Google" id="ProtNLM"/>
    </source>
</evidence>
<proteinExistence type="predicted"/>
<keyword evidence="2" id="KW-1185">Reference proteome</keyword>
<dbReference type="SUPFAM" id="SSF54909">
    <property type="entry name" value="Dimeric alpha+beta barrel"/>
    <property type="match status" value="1"/>
</dbReference>
<dbReference type="Proteomes" id="UP000275461">
    <property type="component" value="Unassembled WGS sequence"/>
</dbReference>
<dbReference type="EMBL" id="RCDA01000001">
    <property type="protein sequence ID" value="RLK51517.1"/>
    <property type="molecule type" value="Genomic_DNA"/>
</dbReference>
<organism evidence="1 2">
    <name type="scientific">Alkalispirillum mobile</name>
    <dbReference type="NCBI Taxonomy" id="85925"/>
    <lineage>
        <taxon>Bacteria</taxon>
        <taxon>Pseudomonadati</taxon>
        <taxon>Pseudomonadota</taxon>
        <taxon>Gammaproteobacteria</taxon>
        <taxon>Chromatiales</taxon>
        <taxon>Ectothiorhodospiraceae</taxon>
        <taxon>Alkalispirillum</taxon>
    </lineage>
</organism>
<accession>A0A498C8N0</accession>
<comment type="caution">
    <text evidence="1">The sequence shown here is derived from an EMBL/GenBank/DDBJ whole genome shotgun (WGS) entry which is preliminary data.</text>
</comment>